<dbReference type="Gene3D" id="3.40.50.1000">
    <property type="entry name" value="HAD superfamily/HAD-like"/>
    <property type="match status" value="1"/>
</dbReference>
<accession>A0A5C0B701</accession>
<organism evidence="1 2">
    <name type="scientific">Pigmentiphaga aceris</name>
    <dbReference type="NCBI Taxonomy" id="1940612"/>
    <lineage>
        <taxon>Bacteria</taxon>
        <taxon>Pseudomonadati</taxon>
        <taxon>Pseudomonadota</taxon>
        <taxon>Betaproteobacteria</taxon>
        <taxon>Burkholderiales</taxon>
        <taxon>Alcaligenaceae</taxon>
        <taxon>Pigmentiphaga</taxon>
    </lineage>
</organism>
<dbReference type="PANTHER" id="PTHR43611:SF3">
    <property type="entry name" value="FLAVIN MONONUCLEOTIDE HYDROLASE 1, CHLOROPLATIC"/>
    <property type="match status" value="1"/>
</dbReference>
<sequence>MFSCKYQWRVMRSPAVDTVIFDLGNVLIRWNPRNLFSKMFGTDEAAMEHFLATVCHTEWNEQQDRGRSWEDATAEAIKRSPAHEPYIRAYFDRWEETLGGALEASVRTLQQLHDMDIRLLALTNWSHETFGIAEARFPFLALFEGIVVSGRERLVKPDPAIYKLIIDRYQVRPATTVFIDDSLPNVHAAALEGIHAIHFQGAEGMRAQLRALGIPLPADSADSA</sequence>
<protein>
    <submittedName>
        <fullName evidence="1">HAD family phosphatase</fullName>
    </submittedName>
</protein>
<keyword evidence="2" id="KW-1185">Reference proteome</keyword>
<dbReference type="Gene3D" id="1.10.150.240">
    <property type="entry name" value="Putative phosphatase, domain 2"/>
    <property type="match status" value="1"/>
</dbReference>
<dbReference type="InterPro" id="IPR036412">
    <property type="entry name" value="HAD-like_sf"/>
</dbReference>
<dbReference type="InterPro" id="IPR023198">
    <property type="entry name" value="PGP-like_dom2"/>
</dbReference>
<evidence type="ECO:0000313" key="1">
    <source>
        <dbReference type="EMBL" id="QEI09310.1"/>
    </source>
</evidence>
<name>A0A5C0B701_9BURK</name>
<dbReference type="SFLD" id="SFLDG01129">
    <property type="entry name" value="C1.5:_HAD__Beta-PGM__Phosphata"/>
    <property type="match status" value="1"/>
</dbReference>
<dbReference type="SFLD" id="SFLDS00003">
    <property type="entry name" value="Haloacid_Dehalogenase"/>
    <property type="match status" value="1"/>
</dbReference>
<dbReference type="Pfam" id="PF00702">
    <property type="entry name" value="Hydrolase"/>
    <property type="match status" value="1"/>
</dbReference>
<reference evidence="1 2" key="1">
    <citation type="submission" date="2019-08" db="EMBL/GenBank/DDBJ databases">
        <title>Amphibian skin-associated Pigmentiphaga: genome sequence and occurrence across geography and hosts.</title>
        <authorList>
            <person name="Bletz M.C."/>
            <person name="Bunk B."/>
            <person name="Sproeer C."/>
            <person name="Biwer P."/>
            <person name="Reiter S."/>
            <person name="Rabemananjara F.C.E."/>
            <person name="Schulz S."/>
            <person name="Overmann J."/>
            <person name="Vences M."/>
        </authorList>
    </citation>
    <scope>NUCLEOTIDE SEQUENCE [LARGE SCALE GENOMIC DNA]</scope>
    <source>
        <strain evidence="1 2">Mada1488</strain>
    </source>
</reference>
<proteinExistence type="predicted"/>
<dbReference type="Proteomes" id="UP000325161">
    <property type="component" value="Chromosome"/>
</dbReference>
<dbReference type="AlphaFoldDB" id="A0A5C0B701"/>
<gene>
    <name evidence="1" type="ORF">FXN63_13655</name>
</gene>
<dbReference type="InterPro" id="IPR006439">
    <property type="entry name" value="HAD-SF_hydro_IA"/>
</dbReference>
<dbReference type="PANTHER" id="PTHR43611">
    <property type="entry name" value="ALPHA-D-GLUCOSE 1-PHOSPHATE PHOSPHATASE"/>
    <property type="match status" value="1"/>
</dbReference>
<dbReference type="SUPFAM" id="SSF56784">
    <property type="entry name" value="HAD-like"/>
    <property type="match status" value="1"/>
</dbReference>
<dbReference type="InterPro" id="IPR023214">
    <property type="entry name" value="HAD_sf"/>
</dbReference>
<dbReference type="CDD" id="cd02603">
    <property type="entry name" value="HAD_sEH-N_like"/>
    <property type="match status" value="1"/>
</dbReference>
<evidence type="ECO:0000313" key="2">
    <source>
        <dbReference type="Proteomes" id="UP000325161"/>
    </source>
</evidence>
<dbReference type="NCBIfam" id="TIGR01509">
    <property type="entry name" value="HAD-SF-IA-v3"/>
    <property type="match status" value="1"/>
</dbReference>
<dbReference type="KEGG" id="pacr:FXN63_13655"/>
<dbReference type="EMBL" id="CP043046">
    <property type="protein sequence ID" value="QEI09310.1"/>
    <property type="molecule type" value="Genomic_DNA"/>
</dbReference>
<dbReference type="OrthoDB" id="9797415at2"/>